<name>A0A9W9YG69_9CNID</name>
<sequence length="242" mass="27129">MDDNNQPLRFTIEIFNVQFITTGRYFLILRIKGSKVNRSKLKLFVGNSKVPLDDHEYTTDTCLEDGDPETLATFTDSVISFWMPPESADGDIQLVVEVFRLPENPMHEGDKYGEAVFDVFPRRGALFSAVRQAMPSTKDSNELYKFETNITLSQVQEGEGFWTSCGAIMAAVQLKYEEPEQKKPDKKPQPRPVARNPQPGPSTARDTPMGIKTIQESALASHVSSITCASPVWELHSKGRTL</sequence>
<evidence type="ECO:0000313" key="2">
    <source>
        <dbReference type="EMBL" id="KAJ7340227.1"/>
    </source>
</evidence>
<keyword evidence="3" id="KW-1185">Reference proteome</keyword>
<accession>A0A9W9YG69</accession>
<evidence type="ECO:0000313" key="3">
    <source>
        <dbReference type="Proteomes" id="UP001163046"/>
    </source>
</evidence>
<protein>
    <submittedName>
        <fullName evidence="2">Coiled-coil domain-containing protein 33</fullName>
    </submittedName>
</protein>
<gene>
    <name evidence="2" type="primary">CCDC33_3</name>
    <name evidence="2" type="ORF">OS493_002959</name>
</gene>
<dbReference type="Proteomes" id="UP001163046">
    <property type="component" value="Unassembled WGS sequence"/>
</dbReference>
<feature type="region of interest" description="Disordered" evidence="1">
    <location>
        <begin position="176"/>
        <end position="208"/>
    </location>
</feature>
<reference evidence="2" key="1">
    <citation type="submission" date="2023-01" db="EMBL/GenBank/DDBJ databases">
        <title>Genome assembly of the deep-sea coral Lophelia pertusa.</title>
        <authorList>
            <person name="Herrera S."/>
            <person name="Cordes E."/>
        </authorList>
    </citation>
    <scope>NUCLEOTIDE SEQUENCE</scope>
    <source>
        <strain evidence="2">USNM1676648</strain>
        <tissue evidence="2">Polyp</tissue>
    </source>
</reference>
<comment type="caution">
    <text evidence="2">The sequence shown here is derived from an EMBL/GenBank/DDBJ whole genome shotgun (WGS) entry which is preliminary data.</text>
</comment>
<feature type="compositionally biased region" description="Basic and acidic residues" evidence="1">
    <location>
        <begin position="176"/>
        <end position="188"/>
    </location>
</feature>
<organism evidence="2 3">
    <name type="scientific">Desmophyllum pertusum</name>
    <dbReference type="NCBI Taxonomy" id="174260"/>
    <lineage>
        <taxon>Eukaryota</taxon>
        <taxon>Metazoa</taxon>
        <taxon>Cnidaria</taxon>
        <taxon>Anthozoa</taxon>
        <taxon>Hexacorallia</taxon>
        <taxon>Scleractinia</taxon>
        <taxon>Caryophylliina</taxon>
        <taxon>Caryophylliidae</taxon>
        <taxon>Desmophyllum</taxon>
    </lineage>
</organism>
<evidence type="ECO:0000256" key="1">
    <source>
        <dbReference type="SAM" id="MobiDB-lite"/>
    </source>
</evidence>
<dbReference type="AlphaFoldDB" id="A0A9W9YG69"/>
<dbReference type="EMBL" id="MU827778">
    <property type="protein sequence ID" value="KAJ7340227.1"/>
    <property type="molecule type" value="Genomic_DNA"/>
</dbReference>
<proteinExistence type="predicted"/>
<dbReference type="OrthoDB" id="5956899at2759"/>